<name>A0A9P7JWL2_9AGAM</name>
<evidence type="ECO:0000313" key="2">
    <source>
        <dbReference type="Proteomes" id="UP000823399"/>
    </source>
</evidence>
<gene>
    <name evidence="1" type="ORF">F5147DRAFT_557772</name>
</gene>
<feature type="non-terminal residue" evidence="1">
    <location>
        <position position="1"/>
    </location>
</feature>
<dbReference type="GeneID" id="64692796"/>
<dbReference type="AlphaFoldDB" id="A0A9P7JWL2"/>
<proteinExistence type="predicted"/>
<protein>
    <submittedName>
        <fullName evidence="1">Uncharacterized protein</fullName>
    </submittedName>
</protein>
<dbReference type="EMBL" id="JABBWM010000016">
    <property type="protein sequence ID" value="KAG2112006.1"/>
    <property type="molecule type" value="Genomic_DNA"/>
</dbReference>
<dbReference type="RefSeq" id="XP_041295063.1">
    <property type="nucleotide sequence ID" value="XM_041430537.1"/>
</dbReference>
<evidence type="ECO:0000313" key="1">
    <source>
        <dbReference type="EMBL" id="KAG2112006.1"/>
    </source>
</evidence>
<organism evidence="1 2">
    <name type="scientific">Suillus discolor</name>
    <dbReference type="NCBI Taxonomy" id="1912936"/>
    <lineage>
        <taxon>Eukaryota</taxon>
        <taxon>Fungi</taxon>
        <taxon>Dikarya</taxon>
        <taxon>Basidiomycota</taxon>
        <taxon>Agaricomycotina</taxon>
        <taxon>Agaricomycetes</taxon>
        <taxon>Agaricomycetidae</taxon>
        <taxon>Boletales</taxon>
        <taxon>Suillineae</taxon>
        <taxon>Suillaceae</taxon>
        <taxon>Suillus</taxon>
    </lineage>
</organism>
<accession>A0A9P7JWL2</accession>
<sequence length="66" mass="7234">CVACDNASNNNKMIDKLAMELLNYGGRAGHTQCFLHTVNLVANSILCKFDVKKGDGDEGDSWDDQE</sequence>
<comment type="caution">
    <text evidence="1">The sequence shown here is derived from an EMBL/GenBank/DDBJ whole genome shotgun (WGS) entry which is preliminary data.</text>
</comment>
<dbReference type="Proteomes" id="UP000823399">
    <property type="component" value="Unassembled WGS sequence"/>
</dbReference>
<feature type="non-terminal residue" evidence="1">
    <location>
        <position position="66"/>
    </location>
</feature>
<keyword evidence="2" id="KW-1185">Reference proteome</keyword>
<reference evidence="1" key="1">
    <citation type="journal article" date="2020" name="New Phytol.">
        <title>Comparative genomics reveals dynamic genome evolution in host specialist ectomycorrhizal fungi.</title>
        <authorList>
            <person name="Lofgren L.A."/>
            <person name="Nguyen N.H."/>
            <person name="Vilgalys R."/>
            <person name="Ruytinx J."/>
            <person name="Liao H.L."/>
            <person name="Branco S."/>
            <person name="Kuo A."/>
            <person name="LaButti K."/>
            <person name="Lipzen A."/>
            <person name="Andreopoulos W."/>
            <person name="Pangilinan J."/>
            <person name="Riley R."/>
            <person name="Hundley H."/>
            <person name="Na H."/>
            <person name="Barry K."/>
            <person name="Grigoriev I.V."/>
            <person name="Stajich J.E."/>
            <person name="Kennedy P.G."/>
        </authorList>
    </citation>
    <scope>NUCLEOTIDE SEQUENCE</scope>
    <source>
        <strain evidence="1">FC423</strain>
    </source>
</reference>
<dbReference type="OrthoDB" id="2748837at2759"/>